<keyword evidence="5" id="KW-1185">Reference proteome</keyword>
<reference evidence="4 5" key="1">
    <citation type="submission" date="2024-05" db="EMBL/GenBank/DDBJ databases">
        <authorList>
            <person name="Wallberg A."/>
        </authorList>
    </citation>
    <scope>NUCLEOTIDE SEQUENCE [LARGE SCALE GENOMIC DNA]</scope>
</reference>
<organism evidence="4 5">
    <name type="scientific">Meganyctiphanes norvegica</name>
    <name type="common">Northern krill</name>
    <name type="synonym">Thysanopoda norvegica</name>
    <dbReference type="NCBI Taxonomy" id="48144"/>
    <lineage>
        <taxon>Eukaryota</taxon>
        <taxon>Metazoa</taxon>
        <taxon>Ecdysozoa</taxon>
        <taxon>Arthropoda</taxon>
        <taxon>Crustacea</taxon>
        <taxon>Multicrustacea</taxon>
        <taxon>Malacostraca</taxon>
        <taxon>Eumalacostraca</taxon>
        <taxon>Eucarida</taxon>
        <taxon>Euphausiacea</taxon>
        <taxon>Euphausiidae</taxon>
        <taxon>Meganyctiphanes</taxon>
    </lineage>
</organism>
<comment type="caution">
    <text evidence="2">Lacks conserved residue(s) required for the propagation of feature annotation.</text>
</comment>
<dbReference type="SUPFAM" id="SSF57610">
    <property type="entry name" value="Thyroglobulin type-1 domain"/>
    <property type="match status" value="1"/>
</dbReference>
<dbReference type="InterPro" id="IPR000716">
    <property type="entry name" value="Thyroglobulin_1"/>
</dbReference>
<proteinExistence type="predicted"/>
<sequence>ECSRRVWEQQQNGIDFPTLHCLENGNYEPIQCENGYCYCIDPNTTVTYGPTVPEKAMFILPCYNKTLLGEADKYLRLCDSKGHAHSSLREFVLGKGVEDAPLQTVSCDPDGSFSNMQCVGA</sequence>
<evidence type="ECO:0000256" key="1">
    <source>
        <dbReference type="ARBA" id="ARBA00023157"/>
    </source>
</evidence>
<evidence type="ECO:0000256" key="2">
    <source>
        <dbReference type="PROSITE-ProRule" id="PRU00500"/>
    </source>
</evidence>
<dbReference type="InterPro" id="IPR036857">
    <property type="entry name" value="Thyroglobulin_1_sf"/>
</dbReference>
<gene>
    <name evidence="4" type="ORF">MNOR_LOCUS17858</name>
</gene>
<evidence type="ECO:0000313" key="4">
    <source>
        <dbReference type="EMBL" id="CAL4104823.1"/>
    </source>
</evidence>
<protein>
    <recommendedName>
        <fullName evidence="3">Thyroglobulin type-1 domain-containing protein</fullName>
    </recommendedName>
</protein>
<dbReference type="PROSITE" id="PS51162">
    <property type="entry name" value="THYROGLOBULIN_1_2"/>
    <property type="match status" value="1"/>
</dbReference>
<feature type="non-terminal residue" evidence="4">
    <location>
        <position position="121"/>
    </location>
</feature>
<feature type="disulfide bond" evidence="2">
    <location>
        <begin position="2"/>
        <end position="21"/>
    </location>
</feature>
<dbReference type="Gene3D" id="4.10.800.10">
    <property type="entry name" value="Thyroglobulin type-1"/>
    <property type="match status" value="1"/>
</dbReference>
<comment type="caution">
    <text evidence="4">The sequence shown here is derived from an EMBL/GenBank/DDBJ whole genome shotgun (WGS) entry which is preliminary data.</text>
</comment>
<accession>A0AAV2QYK1</accession>
<evidence type="ECO:0000259" key="3">
    <source>
        <dbReference type="PROSITE" id="PS51162"/>
    </source>
</evidence>
<dbReference type="Proteomes" id="UP001497623">
    <property type="component" value="Unassembled WGS sequence"/>
</dbReference>
<dbReference type="EMBL" id="CAXKWB010012511">
    <property type="protein sequence ID" value="CAL4104823.1"/>
    <property type="molecule type" value="Genomic_DNA"/>
</dbReference>
<feature type="non-terminal residue" evidence="4">
    <location>
        <position position="1"/>
    </location>
</feature>
<evidence type="ECO:0000313" key="5">
    <source>
        <dbReference type="Proteomes" id="UP001497623"/>
    </source>
</evidence>
<dbReference type="Pfam" id="PF00086">
    <property type="entry name" value="Thyroglobulin_1"/>
    <property type="match status" value="1"/>
</dbReference>
<dbReference type="AlphaFoldDB" id="A0AAV2QYK1"/>
<feature type="domain" description="Thyroglobulin type-1" evidence="3">
    <location>
        <begin position="1"/>
        <end position="62"/>
    </location>
</feature>
<name>A0AAV2QYK1_MEGNR</name>
<keyword evidence="1 2" id="KW-1015">Disulfide bond</keyword>